<feature type="non-terminal residue" evidence="1">
    <location>
        <position position="1"/>
    </location>
</feature>
<accession>A0A9E7K668</accession>
<evidence type="ECO:0000313" key="2">
    <source>
        <dbReference type="Proteomes" id="UP001055439"/>
    </source>
</evidence>
<dbReference type="EMBL" id="CP097507">
    <property type="protein sequence ID" value="URE04670.1"/>
    <property type="molecule type" value="Genomic_DNA"/>
</dbReference>
<gene>
    <name evidence="1" type="ORF">MUK42_16975</name>
</gene>
<organism evidence="1 2">
    <name type="scientific">Musa troglodytarum</name>
    <name type="common">fe'i banana</name>
    <dbReference type="NCBI Taxonomy" id="320322"/>
    <lineage>
        <taxon>Eukaryota</taxon>
        <taxon>Viridiplantae</taxon>
        <taxon>Streptophyta</taxon>
        <taxon>Embryophyta</taxon>
        <taxon>Tracheophyta</taxon>
        <taxon>Spermatophyta</taxon>
        <taxon>Magnoliopsida</taxon>
        <taxon>Liliopsida</taxon>
        <taxon>Zingiberales</taxon>
        <taxon>Musaceae</taxon>
        <taxon>Musa</taxon>
    </lineage>
</organism>
<keyword evidence="2" id="KW-1185">Reference proteome</keyword>
<reference evidence="1" key="1">
    <citation type="submission" date="2022-05" db="EMBL/GenBank/DDBJ databases">
        <title>The Musa troglodytarum L. genome provides insights into the mechanism of non-climacteric behaviour and enrichment of carotenoids.</title>
        <authorList>
            <person name="Wang J."/>
        </authorList>
    </citation>
    <scope>NUCLEOTIDE SEQUENCE</scope>
    <source>
        <tissue evidence="1">Leaf</tissue>
    </source>
</reference>
<sequence length="196" mass="21144">QARDSALEEEVRRQAAENVERGHAIERSNVGVGMVVEEDGYHVGAHHFCGDVEWGFSSRPGTEIDVSGSELKQRLYDLAGAVLDGIVQGKRVVEVEPLPHHHQLDKLDIRRVESTAHSTDLVVVLELSGSAGGFERMVMSDEGAAGEGGLETELLDLGHDVNRQVLGEHLGREVGLGDEVGAGGPQLVHVLLPRRD</sequence>
<proteinExistence type="predicted"/>
<protein>
    <submittedName>
        <fullName evidence="1">Uncharacterized protein</fullName>
    </submittedName>
</protein>
<name>A0A9E7K668_9LILI</name>
<dbReference type="Proteomes" id="UP001055439">
    <property type="component" value="Chromosome 5"/>
</dbReference>
<evidence type="ECO:0000313" key="1">
    <source>
        <dbReference type="EMBL" id="URE04670.1"/>
    </source>
</evidence>
<dbReference type="AlphaFoldDB" id="A0A9E7K668"/>